<proteinExistence type="predicted"/>
<evidence type="ECO:0000313" key="2">
    <source>
        <dbReference type="Proteomes" id="UP001174314"/>
    </source>
</evidence>
<evidence type="ECO:0008006" key="3">
    <source>
        <dbReference type="Google" id="ProtNLM"/>
    </source>
</evidence>
<evidence type="ECO:0000313" key="1">
    <source>
        <dbReference type="EMBL" id="WPF25167.1"/>
    </source>
</evidence>
<dbReference type="RefSeq" id="WP_012730871.1">
    <property type="nucleotide sequence ID" value="NZ_CP137757.1"/>
</dbReference>
<dbReference type="AlphaFoldDB" id="A0AAU0PZC6"/>
<sequence length="85" mass="8056">MSAFSYAAEAAQAASDSASSASDAASSAASTASEHASSASDAASSASEHASSFFDGFNINTLTSLIGSATTLASAIMGLVKGLAG</sequence>
<gene>
    <name evidence="1" type="ORF">Q0N40_00965</name>
</gene>
<dbReference type="KEGG" id="cpsk:Q0N40_00965"/>
<name>A0AAU0PZC6_9CORY</name>
<accession>A0AAU0PZC6</accession>
<reference evidence="1 2" key="1">
    <citation type="submission" date="2023-10" db="EMBL/GenBank/DDBJ databases">
        <title>complete genome sequence of Corynebacterium pseudokroppenstedtii P15-C1.</title>
        <authorList>
            <person name="Bruggemann H."/>
            <person name="Poehlein A."/>
        </authorList>
    </citation>
    <scope>NUCLEOTIDE SEQUENCE [LARGE SCALE GENOMIC DNA]</scope>
    <source>
        <strain evidence="1 2">P15_C1</strain>
    </source>
</reference>
<dbReference type="EMBL" id="CP137757">
    <property type="protein sequence ID" value="WPF25167.1"/>
    <property type="molecule type" value="Genomic_DNA"/>
</dbReference>
<organism evidence="1 2">
    <name type="scientific">Corynebacterium pseudokroppenstedtii</name>
    <dbReference type="NCBI Taxonomy" id="2804917"/>
    <lineage>
        <taxon>Bacteria</taxon>
        <taxon>Bacillati</taxon>
        <taxon>Actinomycetota</taxon>
        <taxon>Actinomycetes</taxon>
        <taxon>Mycobacteriales</taxon>
        <taxon>Corynebacteriaceae</taxon>
        <taxon>Corynebacterium</taxon>
    </lineage>
</organism>
<keyword evidence="2" id="KW-1185">Reference proteome</keyword>
<protein>
    <recommendedName>
        <fullName evidence="3">Secreted protein</fullName>
    </recommendedName>
</protein>
<dbReference type="Proteomes" id="UP001174314">
    <property type="component" value="Chromosome"/>
</dbReference>